<accession>A0A4Q8LYU7</accession>
<sequence length="142" mass="15416">MAASIAGTNGHAVAVEVDGVRYPSARSAAVAVGIGYSAVTARCHDPRHPNYRWLGATPGRRELRPEDRRIARALVEPARWPCDGGTRRAEVLDLNEGPPKVVRRIGWLRCMCCARFTFSDDVVRVRMCEECGGLGSAPAKDA</sequence>
<dbReference type="Proteomes" id="UP000294164">
    <property type="component" value="Unassembled WGS sequence"/>
</dbReference>
<protein>
    <submittedName>
        <fullName evidence="1">Uncharacterized protein</fullName>
    </submittedName>
</protein>
<evidence type="ECO:0000313" key="2">
    <source>
        <dbReference type="Proteomes" id="UP000294164"/>
    </source>
</evidence>
<reference evidence="1 2" key="1">
    <citation type="submission" date="2019-02" db="EMBL/GenBank/DDBJ databases">
        <title>WGS of Pseudoxanthomonas species novum from clinical isolates.</title>
        <authorList>
            <person name="Bernier A.-M."/>
            <person name="Bernard K."/>
            <person name="Vachon A."/>
        </authorList>
    </citation>
    <scope>NUCLEOTIDE SEQUENCE [LARGE SCALE GENOMIC DNA]</scope>
    <source>
        <strain evidence="1 2">NML130969</strain>
    </source>
</reference>
<dbReference type="EMBL" id="SHMG01000014">
    <property type="protein sequence ID" value="TAA36727.1"/>
    <property type="molecule type" value="Genomic_DNA"/>
</dbReference>
<gene>
    <name evidence="1" type="ORF">EA655_17885</name>
</gene>
<name>A0A4Q8LYU7_9GAMM</name>
<evidence type="ECO:0000313" key="1">
    <source>
        <dbReference type="EMBL" id="TAA36727.1"/>
    </source>
</evidence>
<proteinExistence type="predicted"/>
<organism evidence="1 2">
    <name type="scientific">Pseudoxanthomonas winnipegensis</name>
    <dbReference type="NCBI Taxonomy" id="2480810"/>
    <lineage>
        <taxon>Bacteria</taxon>
        <taxon>Pseudomonadati</taxon>
        <taxon>Pseudomonadota</taxon>
        <taxon>Gammaproteobacteria</taxon>
        <taxon>Lysobacterales</taxon>
        <taxon>Lysobacteraceae</taxon>
        <taxon>Pseudoxanthomonas</taxon>
    </lineage>
</organism>
<dbReference type="OrthoDB" id="6058446at2"/>
<comment type="caution">
    <text evidence="1">The sequence shown here is derived from an EMBL/GenBank/DDBJ whole genome shotgun (WGS) entry which is preliminary data.</text>
</comment>
<dbReference type="AlphaFoldDB" id="A0A4Q8LYU7"/>